<reference evidence="1" key="1">
    <citation type="submission" date="2022-04" db="EMBL/GenBank/DDBJ databases">
        <title>Genome of the entomopathogenic fungus Entomophthora muscae.</title>
        <authorList>
            <person name="Elya C."/>
            <person name="Lovett B.R."/>
            <person name="Lee E."/>
            <person name="Macias A.M."/>
            <person name="Hajek A.E."/>
            <person name="De Bivort B.L."/>
            <person name="Kasson M.T."/>
            <person name="De Fine Licht H.H."/>
            <person name="Stajich J.E."/>
        </authorList>
    </citation>
    <scope>NUCLEOTIDE SEQUENCE</scope>
    <source>
        <strain evidence="1">Berkeley</strain>
    </source>
</reference>
<organism evidence="1 2">
    <name type="scientific">Entomophthora muscae</name>
    <dbReference type="NCBI Taxonomy" id="34485"/>
    <lineage>
        <taxon>Eukaryota</taxon>
        <taxon>Fungi</taxon>
        <taxon>Fungi incertae sedis</taxon>
        <taxon>Zoopagomycota</taxon>
        <taxon>Entomophthoromycotina</taxon>
        <taxon>Entomophthoromycetes</taxon>
        <taxon>Entomophthorales</taxon>
        <taxon>Entomophthoraceae</taxon>
        <taxon>Entomophthora</taxon>
    </lineage>
</organism>
<evidence type="ECO:0000313" key="2">
    <source>
        <dbReference type="Proteomes" id="UP001165960"/>
    </source>
</evidence>
<gene>
    <name evidence="1" type="ORF">DSO57_1017652</name>
</gene>
<sequence>MSFQQSTAQASGITTQGSSFYTWQSSQDQLSHHSVPTIPIKIKVENKKDTPKRYRVSDDLRQLVLAKHADGETNLQISKSLKIARQTVYSIIQKTWGKKALIAEAETKDKRVNPYKGDMVNLVKKYLDFNPGLGVRDLHRLLGCSGYSISERTVSGMREGLSIGFKFQEQNPVERGLLPNPLEREAVKKFLQNDSGTKSTGVIFVSYYLVEIHVKSFGKAVEKYPDGNGIGSRAFFSLFLAICGDGFVFFESERYVSELPNFNNILERFLKSRALEKSRIILLSHSIPNSFNAFNTLAANNHSVMLMPAAMANGHLGDAVSFNLPRYILSLNPTTRDNIEQIITKVPTSFPFNRITELYHESLIVAQGGESLRLNLLPPRHGIVPKPLEPPSKERYLECLQCIKSNQQIPRDYEFESSLNENSAMFLPF</sequence>
<dbReference type="Proteomes" id="UP001165960">
    <property type="component" value="Unassembled WGS sequence"/>
</dbReference>
<name>A0ACC2TSJ6_9FUNG</name>
<keyword evidence="2" id="KW-1185">Reference proteome</keyword>
<evidence type="ECO:0000313" key="1">
    <source>
        <dbReference type="EMBL" id="KAJ9077336.1"/>
    </source>
</evidence>
<protein>
    <submittedName>
        <fullName evidence="1">Uncharacterized protein</fullName>
    </submittedName>
</protein>
<accession>A0ACC2TSJ6</accession>
<proteinExistence type="predicted"/>
<dbReference type="EMBL" id="QTSX02002204">
    <property type="protein sequence ID" value="KAJ9077336.1"/>
    <property type="molecule type" value="Genomic_DNA"/>
</dbReference>
<comment type="caution">
    <text evidence="1">The sequence shown here is derived from an EMBL/GenBank/DDBJ whole genome shotgun (WGS) entry which is preliminary data.</text>
</comment>